<organism evidence="5 6">
    <name type="scientific">Paracoccus limosus</name>
    <dbReference type="NCBI Taxonomy" id="913252"/>
    <lineage>
        <taxon>Bacteria</taxon>
        <taxon>Pseudomonadati</taxon>
        <taxon>Pseudomonadota</taxon>
        <taxon>Alphaproteobacteria</taxon>
        <taxon>Rhodobacterales</taxon>
        <taxon>Paracoccaceae</taxon>
        <taxon>Paracoccus</taxon>
    </lineage>
</organism>
<evidence type="ECO:0000313" key="5">
    <source>
        <dbReference type="EMBL" id="MTH35527.1"/>
    </source>
</evidence>
<reference evidence="5 6" key="1">
    <citation type="submission" date="2019-11" db="EMBL/GenBank/DDBJ databases">
        <authorList>
            <person name="Dong K."/>
        </authorList>
    </citation>
    <scope>NUCLEOTIDE SEQUENCE [LARGE SCALE GENOMIC DNA]</scope>
    <source>
        <strain evidence="5 6">JCM 17370</strain>
    </source>
</reference>
<feature type="transmembrane region" description="Helical" evidence="3">
    <location>
        <begin position="21"/>
        <end position="42"/>
    </location>
</feature>
<dbReference type="InterPro" id="IPR006665">
    <property type="entry name" value="OmpA-like"/>
</dbReference>
<dbReference type="PANTHER" id="PTHR30329">
    <property type="entry name" value="STATOR ELEMENT OF FLAGELLAR MOTOR COMPLEX"/>
    <property type="match status" value="1"/>
</dbReference>
<dbReference type="Gene3D" id="3.30.1330.60">
    <property type="entry name" value="OmpA-like domain"/>
    <property type="match status" value="1"/>
</dbReference>
<dbReference type="PANTHER" id="PTHR30329:SF21">
    <property type="entry name" value="LIPOPROTEIN YIAD-RELATED"/>
    <property type="match status" value="1"/>
</dbReference>
<gene>
    <name evidence="5" type="ORF">GL279_13040</name>
</gene>
<sequence length="361" mass="39631">MREPGAARGFDRNYKRGAVMGLTVAEAFILLAFCLLLLFSWWQVETERKSLVAADEIAHLTDAQKAEIVAGLSDGTFQMANTLRHEMTRAGLPVAGPEAVADAKAFSRFMSEQDLKRLMQGAAELPPETRLRLADTVEVGDARRLAQAMDRIEAETPVEDPTQRISQRLAQADAAERQLVETLQDRLGGTIRAAGGSIGADGAISLPQSVLFEVNDDKVKNPAFLRDFCAPWLQTLRQSGVDISELKIEGHASSEGPPGASPERAYLYNLDLSQRRAQNALRVCLNAVENAPVQAWARDHLTAVGYSSNRLIRDPDGAENRDASRRVMFSAAVDRKQLLDQIQDDIARDDPARPTHRPAQP</sequence>
<evidence type="ECO:0000256" key="3">
    <source>
        <dbReference type="SAM" id="Phobius"/>
    </source>
</evidence>
<keyword evidence="1 3" id="KW-0472">Membrane</keyword>
<accession>A0A844HA23</accession>
<keyword evidence="3" id="KW-0812">Transmembrane</keyword>
<protein>
    <submittedName>
        <fullName evidence="5">OmpA family protein</fullName>
    </submittedName>
</protein>
<keyword evidence="6" id="KW-1185">Reference proteome</keyword>
<feature type="region of interest" description="Disordered" evidence="2">
    <location>
        <begin position="340"/>
        <end position="361"/>
    </location>
</feature>
<dbReference type="RefSeq" id="WP_155065075.1">
    <property type="nucleotide sequence ID" value="NZ_WMIF01000018.1"/>
</dbReference>
<feature type="domain" description="OmpA-like" evidence="4">
    <location>
        <begin position="199"/>
        <end position="335"/>
    </location>
</feature>
<dbReference type="SUPFAM" id="SSF103088">
    <property type="entry name" value="OmpA-like"/>
    <property type="match status" value="1"/>
</dbReference>
<dbReference type="InterPro" id="IPR050330">
    <property type="entry name" value="Bact_OuterMem_StrucFunc"/>
</dbReference>
<comment type="caution">
    <text evidence="5">The sequence shown here is derived from an EMBL/GenBank/DDBJ whole genome shotgun (WGS) entry which is preliminary data.</text>
</comment>
<dbReference type="GO" id="GO:0016020">
    <property type="term" value="C:membrane"/>
    <property type="evidence" value="ECO:0007669"/>
    <property type="project" value="UniProtKB-UniRule"/>
</dbReference>
<evidence type="ECO:0000256" key="2">
    <source>
        <dbReference type="SAM" id="MobiDB-lite"/>
    </source>
</evidence>
<dbReference type="PROSITE" id="PS51123">
    <property type="entry name" value="OMPA_2"/>
    <property type="match status" value="1"/>
</dbReference>
<evidence type="ECO:0000259" key="4">
    <source>
        <dbReference type="PROSITE" id="PS51123"/>
    </source>
</evidence>
<dbReference type="Proteomes" id="UP000442533">
    <property type="component" value="Unassembled WGS sequence"/>
</dbReference>
<evidence type="ECO:0000313" key="6">
    <source>
        <dbReference type="Proteomes" id="UP000442533"/>
    </source>
</evidence>
<dbReference type="EMBL" id="WMIF01000018">
    <property type="protein sequence ID" value="MTH35527.1"/>
    <property type="molecule type" value="Genomic_DNA"/>
</dbReference>
<dbReference type="InterPro" id="IPR036737">
    <property type="entry name" value="OmpA-like_sf"/>
</dbReference>
<proteinExistence type="predicted"/>
<dbReference type="OrthoDB" id="9805504at2"/>
<evidence type="ECO:0000256" key="1">
    <source>
        <dbReference type="PROSITE-ProRule" id="PRU00473"/>
    </source>
</evidence>
<name>A0A844HA23_9RHOB</name>
<dbReference type="AlphaFoldDB" id="A0A844HA23"/>
<keyword evidence="3" id="KW-1133">Transmembrane helix</keyword>